<proteinExistence type="predicted"/>
<sequence length="401" mass="45256">MARAFTNEFNMLALTNPEATVAGHEIAISEDTIRRVLQFRELPTDPVMYPDYVIDRCWRQGMGYVVKIDYASYKKMWVLDQWRYFAHVMIMCLSTRKARKDAMGHDFATAIVGLSLNKGYNFSRYVYRSLTDQINAAESVDSEPELSEHFDEQQEEEQVDEEEEQDNESDDGDEAGDGGDEEERGNGAEESDSKATKFDSSDSDDASDQTHPRRMAKSETDVQRQRKERQIKQKNNRPWEVIMRDVEARVQGHTSTQAPSTTQSSAQLYQRRRQLWVTSEVAATTVSVEIPEIVSLPMTTVQAMGISAPFKTESVITAPITAQLEETSTIPSTILTTTLHAISQPFNYGDFTHGFDFDDLFSSPIQGIVEASTSRDPDPRDAQITHLETQVAALLETVHIS</sequence>
<evidence type="ECO:0000313" key="1">
    <source>
        <dbReference type="EMBL" id="KAI3742435.1"/>
    </source>
</evidence>
<comment type="caution">
    <text evidence="1">The sequence shown here is derived from an EMBL/GenBank/DDBJ whole genome shotgun (WGS) entry which is preliminary data.</text>
</comment>
<gene>
    <name evidence="1" type="ORF">L1987_60117</name>
</gene>
<organism evidence="1 2">
    <name type="scientific">Smallanthus sonchifolius</name>
    <dbReference type="NCBI Taxonomy" id="185202"/>
    <lineage>
        <taxon>Eukaryota</taxon>
        <taxon>Viridiplantae</taxon>
        <taxon>Streptophyta</taxon>
        <taxon>Embryophyta</taxon>
        <taxon>Tracheophyta</taxon>
        <taxon>Spermatophyta</taxon>
        <taxon>Magnoliopsida</taxon>
        <taxon>eudicotyledons</taxon>
        <taxon>Gunneridae</taxon>
        <taxon>Pentapetalae</taxon>
        <taxon>asterids</taxon>
        <taxon>campanulids</taxon>
        <taxon>Asterales</taxon>
        <taxon>Asteraceae</taxon>
        <taxon>Asteroideae</taxon>
        <taxon>Heliantheae alliance</taxon>
        <taxon>Millerieae</taxon>
        <taxon>Smallanthus</taxon>
    </lineage>
</organism>
<keyword evidence="2" id="KW-1185">Reference proteome</keyword>
<name>A0ACB9D7E5_9ASTR</name>
<protein>
    <submittedName>
        <fullName evidence="1">Uncharacterized protein</fullName>
    </submittedName>
</protein>
<reference evidence="1 2" key="2">
    <citation type="journal article" date="2022" name="Mol. Ecol. Resour.">
        <title>The genomes of chicory, endive, great burdock and yacon provide insights into Asteraceae paleo-polyploidization history and plant inulin production.</title>
        <authorList>
            <person name="Fan W."/>
            <person name="Wang S."/>
            <person name="Wang H."/>
            <person name="Wang A."/>
            <person name="Jiang F."/>
            <person name="Liu H."/>
            <person name="Zhao H."/>
            <person name="Xu D."/>
            <person name="Zhang Y."/>
        </authorList>
    </citation>
    <scope>NUCLEOTIDE SEQUENCE [LARGE SCALE GENOMIC DNA]</scope>
    <source>
        <strain evidence="2">cv. Yunnan</strain>
        <tissue evidence="1">Leaves</tissue>
    </source>
</reference>
<evidence type="ECO:0000313" key="2">
    <source>
        <dbReference type="Proteomes" id="UP001056120"/>
    </source>
</evidence>
<accession>A0ACB9D7E5</accession>
<reference evidence="2" key="1">
    <citation type="journal article" date="2022" name="Mol. Ecol. Resour.">
        <title>The genomes of chicory, endive, great burdock and yacon provide insights into Asteraceae palaeo-polyploidization history and plant inulin production.</title>
        <authorList>
            <person name="Fan W."/>
            <person name="Wang S."/>
            <person name="Wang H."/>
            <person name="Wang A."/>
            <person name="Jiang F."/>
            <person name="Liu H."/>
            <person name="Zhao H."/>
            <person name="Xu D."/>
            <person name="Zhang Y."/>
        </authorList>
    </citation>
    <scope>NUCLEOTIDE SEQUENCE [LARGE SCALE GENOMIC DNA]</scope>
    <source>
        <strain evidence="2">cv. Yunnan</strain>
    </source>
</reference>
<dbReference type="EMBL" id="CM042037">
    <property type="protein sequence ID" value="KAI3742435.1"/>
    <property type="molecule type" value="Genomic_DNA"/>
</dbReference>
<dbReference type="Proteomes" id="UP001056120">
    <property type="component" value="Linkage Group LG20"/>
</dbReference>